<accession>A0ACC0A2W5</accession>
<dbReference type="EMBL" id="CM044707">
    <property type="protein sequence ID" value="KAI5654934.1"/>
    <property type="molecule type" value="Genomic_DNA"/>
</dbReference>
<reference evidence="2" key="1">
    <citation type="journal article" date="2023" name="Nat. Plants">
        <title>Single-cell RNA sequencing provides a high-resolution roadmap for understanding the multicellular compartmentation of specialized metabolism.</title>
        <authorList>
            <person name="Sun S."/>
            <person name="Shen X."/>
            <person name="Li Y."/>
            <person name="Li Y."/>
            <person name="Wang S."/>
            <person name="Li R."/>
            <person name="Zhang H."/>
            <person name="Shen G."/>
            <person name="Guo B."/>
            <person name="Wei J."/>
            <person name="Xu J."/>
            <person name="St-Pierre B."/>
            <person name="Chen S."/>
            <person name="Sun C."/>
        </authorList>
    </citation>
    <scope>NUCLEOTIDE SEQUENCE [LARGE SCALE GENOMIC DNA]</scope>
</reference>
<proteinExistence type="predicted"/>
<evidence type="ECO:0000313" key="1">
    <source>
        <dbReference type="EMBL" id="KAI5654934.1"/>
    </source>
</evidence>
<organism evidence="1 2">
    <name type="scientific">Catharanthus roseus</name>
    <name type="common">Madagascar periwinkle</name>
    <name type="synonym">Vinca rosea</name>
    <dbReference type="NCBI Taxonomy" id="4058"/>
    <lineage>
        <taxon>Eukaryota</taxon>
        <taxon>Viridiplantae</taxon>
        <taxon>Streptophyta</taxon>
        <taxon>Embryophyta</taxon>
        <taxon>Tracheophyta</taxon>
        <taxon>Spermatophyta</taxon>
        <taxon>Magnoliopsida</taxon>
        <taxon>eudicotyledons</taxon>
        <taxon>Gunneridae</taxon>
        <taxon>Pentapetalae</taxon>
        <taxon>asterids</taxon>
        <taxon>lamiids</taxon>
        <taxon>Gentianales</taxon>
        <taxon>Apocynaceae</taxon>
        <taxon>Rauvolfioideae</taxon>
        <taxon>Vinceae</taxon>
        <taxon>Catharanthinae</taxon>
        <taxon>Catharanthus</taxon>
    </lineage>
</organism>
<keyword evidence="2" id="KW-1185">Reference proteome</keyword>
<gene>
    <name evidence="1" type="ORF">M9H77_32121</name>
</gene>
<sequence>MEDQVRSRSKEALRRTILLLSFMSMCIGFCGGPLITRLYFLHGGSRIWLAGFLQTCACPIILIPLLISYFSRRKSEGSSTKIIYMKISTSLACLIIGLFVGLINYLFSYGLGRLPVSTATLITTTQLVFTAVFAFLLVKQKFTPFSINAIILLTIGSVVLGLQGSKDRPEGESKKMYNLGFALTFLGAAVSGFVAPSIEFVYKKTGMGDGYTKVLETQIVISFSASIFSLIGMLANHDFKVIPREAREFQLGEAKYYGILVSSAFVWQFYLVGIVGVIFNGSSLLSGIIGAVLVPVSEVLAVIFYHEKFTAEKGVSLGLCIWGLVSHFYGETKHSQNTSQNQAFETSSGVSPQSKKEIEVISNVP</sequence>
<dbReference type="Proteomes" id="UP001060085">
    <property type="component" value="Linkage Group LG07"/>
</dbReference>
<evidence type="ECO:0000313" key="2">
    <source>
        <dbReference type="Proteomes" id="UP001060085"/>
    </source>
</evidence>
<comment type="caution">
    <text evidence="1">The sequence shown here is derived from an EMBL/GenBank/DDBJ whole genome shotgun (WGS) entry which is preliminary data.</text>
</comment>
<name>A0ACC0A2W5_CATRO</name>
<protein>
    <submittedName>
        <fullName evidence="1">Uncharacterized protein</fullName>
    </submittedName>
</protein>